<dbReference type="AlphaFoldDB" id="X6M4E8"/>
<feature type="compositionally biased region" description="Acidic residues" evidence="1">
    <location>
        <begin position="1"/>
        <end position="14"/>
    </location>
</feature>
<reference evidence="2 3" key="1">
    <citation type="journal article" date="2013" name="Curr. Biol.">
        <title>The Genome of the Foraminiferan Reticulomyxa filosa.</title>
        <authorList>
            <person name="Glockner G."/>
            <person name="Hulsmann N."/>
            <person name="Schleicher M."/>
            <person name="Noegel A.A."/>
            <person name="Eichinger L."/>
            <person name="Gallinger C."/>
            <person name="Pawlowski J."/>
            <person name="Sierra R."/>
            <person name="Euteneuer U."/>
            <person name="Pillet L."/>
            <person name="Moustafa A."/>
            <person name="Platzer M."/>
            <person name="Groth M."/>
            <person name="Szafranski K."/>
            <person name="Schliwa M."/>
        </authorList>
    </citation>
    <scope>NUCLEOTIDE SEQUENCE [LARGE SCALE GENOMIC DNA]</scope>
</reference>
<comment type="caution">
    <text evidence="2">The sequence shown here is derived from an EMBL/GenBank/DDBJ whole genome shotgun (WGS) entry which is preliminary data.</text>
</comment>
<evidence type="ECO:0000313" key="3">
    <source>
        <dbReference type="Proteomes" id="UP000023152"/>
    </source>
</evidence>
<keyword evidence="3" id="KW-1185">Reference proteome</keyword>
<name>X6M4E8_RETFI</name>
<evidence type="ECO:0000313" key="2">
    <source>
        <dbReference type="EMBL" id="ETO08804.1"/>
    </source>
</evidence>
<evidence type="ECO:0000256" key="1">
    <source>
        <dbReference type="SAM" id="MobiDB-lite"/>
    </source>
</evidence>
<gene>
    <name evidence="2" type="ORF">RFI_28583</name>
</gene>
<feature type="region of interest" description="Disordered" evidence="1">
    <location>
        <begin position="1"/>
        <end position="35"/>
    </location>
</feature>
<dbReference type="Proteomes" id="UP000023152">
    <property type="component" value="Unassembled WGS sequence"/>
</dbReference>
<sequence>MAKVVDDDESSEAEEEKKETEQIQEPPKNIEPVNNSIEVITEMVQPLNIAMSNDQNDNPVVFNLSNHSKLSTTNLVNEETNLMEKPNIEESSFFCVYDFVNMMTTFVNFHFIKLFIIAQDQFFVSIFPVFNFVNCTRKERIVQI</sequence>
<protein>
    <submittedName>
        <fullName evidence="2">Uncharacterized protein</fullName>
    </submittedName>
</protein>
<accession>X6M4E8</accession>
<proteinExistence type="predicted"/>
<organism evidence="2 3">
    <name type="scientific">Reticulomyxa filosa</name>
    <dbReference type="NCBI Taxonomy" id="46433"/>
    <lineage>
        <taxon>Eukaryota</taxon>
        <taxon>Sar</taxon>
        <taxon>Rhizaria</taxon>
        <taxon>Retaria</taxon>
        <taxon>Foraminifera</taxon>
        <taxon>Monothalamids</taxon>
        <taxon>Reticulomyxidae</taxon>
        <taxon>Reticulomyxa</taxon>
    </lineage>
</organism>
<dbReference type="EMBL" id="ASPP01024683">
    <property type="protein sequence ID" value="ETO08804.1"/>
    <property type="molecule type" value="Genomic_DNA"/>
</dbReference>